<evidence type="ECO:0000313" key="2">
    <source>
        <dbReference type="EMBL" id="PSK90642.1"/>
    </source>
</evidence>
<feature type="chain" id="PRO_5015181891" evidence="1">
    <location>
        <begin position="21"/>
        <end position="132"/>
    </location>
</feature>
<comment type="caution">
    <text evidence="2">The sequence shown here is derived from an EMBL/GenBank/DDBJ whole genome shotgun (WGS) entry which is preliminary data.</text>
</comment>
<dbReference type="EMBL" id="PYGD01000007">
    <property type="protein sequence ID" value="PSK90642.1"/>
    <property type="molecule type" value="Genomic_DNA"/>
</dbReference>
<dbReference type="InterPro" id="IPR031977">
    <property type="entry name" value="DUF4783"/>
</dbReference>
<accession>A0A2P8D093</accession>
<sequence>MNKILACFLVFMFLVCTVFAQTAVDEVAKGMSTGDVSKVSQYFDKVVDITINDQQSTYSKSQAEMVLKNFFTKNKFRSFSLRHKGAGTNSTSIYVIGYINTEKGKFSMYLMFKQRDSNVLVQEVMIANQPGE</sequence>
<reference evidence="2 3" key="1">
    <citation type="submission" date="2018-03" db="EMBL/GenBank/DDBJ databases">
        <title>Genomic Encyclopedia of Type Strains, Phase III (KMG-III): the genomes of soil and plant-associated and newly described type strains.</title>
        <authorList>
            <person name="Whitman W."/>
        </authorList>
    </citation>
    <scope>NUCLEOTIDE SEQUENCE [LARGE SCALE GENOMIC DNA]</scope>
    <source>
        <strain evidence="2 3">CGMCC 1.12700</strain>
    </source>
</reference>
<dbReference type="RefSeq" id="WP_106523926.1">
    <property type="nucleotide sequence ID" value="NZ_PYGD01000007.1"/>
</dbReference>
<dbReference type="Pfam" id="PF16022">
    <property type="entry name" value="DUF4783"/>
    <property type="match status" value="1"/>
</dbReference>
<feature type="signal peptide" evidence="1">
    <location>
        <begin position="1"/>
        <end position="20"/>
    </location>
</feature>
<evidence type="ECO:0000313" key="3">
    <source>
        <dbReference type="Proteomes" id="UP000240572"/>
    </source>
</evidence>
<protein>
    <submittedName>
        <fullName evidence="2">Uncharacterized protein DUF4783</fullName>
    </submittedName>
</protein>
<dbReference type="OrthoDB" id="1524766at2"/>
<organism evidence="2 3">
    <name type="scientific">Taibaiella chishuiensis</name>
    <dbReference type="NCBI Taxonomy" id="1434707"/>
    <lineage>
        <taxon>Bacteria</taxon>
        <taxon>Pseudomonadati</taxon>
        <taxon>Bacteroidota</taxon>
        <taxon>Chitinophagia</taxon>
        <taxon>Chitinophagales</taxon>
        <taxon>Chitinophagaceae</taxon>
        <taxon>Taibaiella</taxon>
    </lineage>
</organism>
<keyword evidence="1" id="KW-0732">Signal</keyword>
<dbReference type="Proteomes" id="UP000240572">
    <property type="component" value="Unassembled WGS sequence"/>
</dbReference>
<keyword evidence="3" id="KW-1185">Reference proteome</keyword>
<evidence type="ECO:0000256" key="1">
    <source>
        <dbReference type="SAM" id="SignalP"/>
    </source>
</evidence>
<proteinExistence type="predicted"/>
<name>A0A2P8D093_9BACT</name>
<dbReference type="AlphaFoldDB" id="A0A2P8D093"/>
<dbReference type="Gene3D" id="3.10.450.50">
    <property type="match status" value="1"/>
</dbReference>
<gene>
    <name evidence="2" type="ORF">B0I18_10752</name>
</gene>